<dbReference type="Gene3D" id="3.40.1190.20">
    <property type="match status" value="1"/>
</dbReference>
<gene>
    <name evidence="10" type="ORF">SAMN05446037_103133</name>
</gene>
<dbReference type="FunFam" id="3.40.1190.20:FF:000001">
    <property type="entry name" value="Phosphofructokinase"/>
    <property type="match status" value="1"/>
</dbReference>
<dbReference type="PANTHER" id="PTHR46566:SF2">
    <property type="entry name" value="ATP-DEPENDENT 6-PHOSPHOFRUCTOKINASE ISOZYME 2"/>
    <property type="match status" value="1"/>
</dbReference>
<dbReference type="PROSITE" id="PS00583">
    <property type="entry name" value="PFKB_KINASES_1"/>
    <property type="match status" value="1"/>
</dbReference>
<dbReference type="Pfam" id="PF00294">
    <property type="entry name" value="PfkB"/>
    <property type="match status" value="1"/>
</dbReference>
<evidence type="ECO:0000256" key="5">
    <source>
        <dbReference type="ARBA" id="ARBA00022840"/>
    </source>
</evidence>
<accession>A0A239IWS7</accession>
<dbReference type="UniPathway" id="UPA00704">
    <property type="reaction ID" value="UER00715"/>
</dbReference>
<comment type="pathway">
    <text evidence="7">Carbohydrate metabolism; D-tagatose 6-phosphate degradation; D-glyceraldehyde 3-phosphate and glycerone phosphate from D-tagatose 6-phosphate: step 1/2.</text>
</comment>
<dbReference type="RefSeq" id="WP_089284773.1">
    <property type="nucleotide sequence ID" value="NZ_FZOJ01000031.1"/>
</dbReference>
<dbReference type="EC" id="2.7.1.144" evidence="7"/>
<dbReference type="PIRSF" id="PIRSF000535">
    <property type="entry name" value="1PFK/6PFK/LacC"/>
    <property type="match status" value="1"/>
</dbReference>
<proteinExistence type="inferred from homology"/>
<keyword evidence="5 7" id="KW-0067">ATP-binding</keyword>
<comment type="catalytic activity">
    <reaction evidence="6 8">
        <text>beta-D-fructose 1-phosphate + ATP = beta-D-fructose 1,6-bisphosphate + ADP + H(+)</text>
        <dbReference type="Rhea" id="RHEA:14213"/>
        <dbReference type="ChEBI" id="CHEBI:15378"/>
        <dbReference type="ChEBI" id="CHEBI:30616"/>
        <dbReference type="ChEBI" id="CHEBI:32966"/>
        <dbReference type="ChEBI" id="CHEBI:138881"/>
        <dbReference type="ChEBI" id="CHEBI:456216"/>
        <dbReference type="EC" id="2.7.1.56"/>
    </reaction>
</comment>
<dbReference type="OrthoDB" id="9801219at2"/>
<dbReference type="InterPro" id="IPR029056">
    <property type="entry name" value="Ribokinase-like"/>
</dbReference>
<keyword evidence="3 7" id="KW-0547">Nucleotide-binding</keyword>
<evidence type="ECO:0000259" key="9">
    <source>
        <dbReference type="Pfam" id="PF00294"/>
    </source>
</evidence>
<dbReference type="EMBL" id="FZOJ01000031">
    <property type="protein sequence ID" value="SNS98070.1"/>
    <property type="molecule type" value="Genomic_DNA"/>
</dbReference>
<dbReference type="SUPFAM" id="SSF53613">
    <property type="entry name" value="Ribokinase-like"/>
    <property type="match status" value="1"/>
</dbReference>
<sequence>MITTVTLNPAVDKTLEIHGFKPGVVNRIQDSRVEAGGKGINVSKVVKSLGANTLTTGFVGGESGKWINQCLEDEGIQTDFVWINQETRTNIKIVDTEAGIITDINDRGKRIEEVYLRELYYKIKQWAKISKVMVFAGSIPEGLPNTIYNDLIQIARNQGCKTILDAEGDRLLQGIDAKPYMIKPNIHELQSSLKVKINDEKDVIYYCKSFINKGINFVVVSMGDKGALLVSDNQVLKAEVIPVEVKSTVGAGDSMVGAFSYGIMKNYQLKETFKLAVAAATLSVSKGTTLHQIHEIEEFKEQVEIKTLR</sequence>
<keyword evidence="11" id="KW-1185">Reference proteome</keyword>
<evidence type="ECO:0000256" key="1">
    <source>
        <dbReference type="ARBA" id="ARBA00005380"/>
    </source>
</evidence>
<comment type="similarity">
    <text evidence="1">Belongs to the carbohydrate kinase pfkB family.</text>
</comment>
<dbReference type="NCBIfam" id="TIGR03828">
    <property type="entry name" value="pfkB"/>
    <property type="match status" value="1"/>
</dbReference>
<keyword evidence="4 8" id="KW-0418">Kinase</keyword>
<dbReference type="InterPro" id="IPR017583">
    <property type="entry name" value="Tagatose/fructose_Pkinase"/>
</dbReference>
<dbReference type="InterPro" id="IPR011611">
    <property type="entry name" value="PfkB_dom"/>
</dbReference>
<dbReference type="NCBIfam" id="TIGR03168">
    <property type="entry name" value="1-PFK"/>
    <property type="match status" value="1"/>
</dbReference>
<evidence type="ECO:0000256" key="6">
    <source>
        <dbReference type="ARBA" id="ARBA00047745"/>
    </source>
</evidence>
<dbReference type="GO" id="GO:0005988">
    <property type="term" value="P:lactose metabolic process"/>
    <property type="evidence" value="ECO:0007669"/>
    <property type="project" value="UniProtKB-KW"/>
</dbReference>
<evidence type="ECO:0000256" key="7">
    <source>
        <dbReference type="PIRNR" id="PIRNR000535"/>
    </source>
</evidence>
<evidence type="ECO:0000256" key="8">
    <source>
        <dbReference type="RuleBase" id="RU369061"/>
    </source>
</evidence>
<keyword evidence="2 7" id="KW-0808">Transferase</keyword>
<comment type="similarity">
    <text evidence="7">Belongs to the carbohydrate kinase PfkB family. LacC subfamily.</text>
</comment>
<organism evidence="10 11">
    <name type="scientific">Anaerovirgula multivorans</name>
    <dbReference type="NCBI Taxonomy" id="312168"/>
    <lineage>
        <taxon>Bacteria</taxon>
        <taxon>Bacillati</taxon>
        <taxon>Bacillota</taxon>
        <taxon>Clostridia</taxon>
        <taxon>Peptostreptococcales</taxon>
        <taxon>Natronincolaceae</taxon>
        <taxon>Anaerovirgula</taxon>
    </lineage>
</organism>
<dbReference type="GO" id="GO:0008662">
    <property type="term" value="F:1-phosphofructokinase activity"/>
    <property type="evidence" value="ECO:0007669"/>
    <property type="project" value="UniProtKB-UniRule"/>
</dbReference>
<dbReference type="GO" id="GO:0044281">
    <property type="term" value="P:small molecule metabolic process"/>
    <property type="evidence" value="ECO:0007669"/>
    <property type="project" value="UniProtKB-ARBA"/>
</dbReference>
<dbReference type="PROSITE" id="PS00584">
    <property type="entry name" value="PFKB_KINASES_2"/>
    <property type="match status" value="1"/>
</dbReference>
<dbReference type="PANTHER" id="PTHR46566">
    <property type="entry name" value="1-PHOSPHOFRUCTOKINASE-RELATED"/>
    <property type="match status" value="1"/>
</dbReference>
<reference evidence="10 11" key="1">
    <citation type="submission" date="2017-06" db="EMBL/GenBank/DDBJ databases">
        <authorList>
            <person name="Kim H.J."/>
            <person name="Triplett B.A."/>
        </authorList>
    </citation>
    <scope>NUCLEOTIDE SEQUENCE [LARGE SCALE GENOMIC DNA]</scope>
    <source>
        <strain evidence="10 11">SCA</strain>
    </source>
</reference>
<protein>
    <recommendedName>
        <fullName evidence="7">Tagatose-6-phosphate kinase</fullName>
        <ecNumber evidence="7">2.7.1.144</ecNumber>
    </recommendedName>
</protein>
<dbReference type="Proteomes" id="UP000198304">
    <property type="component" value="Unassembled WGS sequence"/>
</dbReference>
<dbReference type="GO" id="GO:0005829">
    <property type="term" value="C:cytosol"/>
    <property type="evidence" value="ECO:0007669"/>
    <property type="project" value="TreeGrafter"/>
</dbReference>
<dbReference type="CDD" id="cd01164">
    <property type="entry name" value="FruK_PfkB_like"/>
    <property type="match status" value="1"/>
</dbReference>
<feature type="domain" description="Carbohydrate kinase PfkB" evidence="9">
    <location>
        <begin position="8"/>
        <end position="289"/>
    </location>
</feature>
<dbReference type="GO" id="GO:0005524">
    <property type="term" value="F:ATP binding"/>
    <property type="evidence" value="ECO:0007669"/>
    <property type="project" value="UniProtKB-UniRule"/>
</dbReference>
<dbReference type="InterPro" id="IPR002173">
    <property type="entry name" value="Carboh/pur_kinase_PfkB_CS"/>
</dbReference>
<evidence type="ECO:0000313" key="10">
    <source>
        <dbReference type="EMBL" id="SNS98070.1"/>
    </source>
</evidence>
<dbReference type="GO" id="GO:0009024">
    <property type="term" value="F:tagatose-6-phosphate kinase activity"/>
    <property type="evidence" value="ECO:0007669"/>
    <property type="project" value="UniProtKB-EC"/>
</dbReference>
<dbReference type="GO" id="GO:0016052">
    <property type="term" value="P:carbohydrate catabolic process"/>
    <property type="evidence" value="ECO:0007669"/>
    <property type="project" value="UniProtKB-ARBA"/>
</dbReference>
<comment type="catalytic activity">
    <reaction evidence="7">
        <text>D-tagatofuranose 6-phosphate + ATP = D-tagatofuranose 1,6-bisphosphate + ADP + H(+)</text>
        <dbReference type="Rhea" id="RHEA:12420"/>
        <dbReference type="ChEBI" id="CHEBI:15378"/>
        <dbReference type="ChEBI" id="CHEBI:30616"/>
        <dbReference type="ChEBI" id="CHEBI:58694"/>
        <dbReference type="ChEBI" id="CHEBI:58695"/>
        <dbReference type="ChEBI" id="CHEBI:456216"/>
        <dbReference type="EC" id="2.7.1.144"/>
    </reaction>
</comment>
<dbReference type="InterPro" id="IPR022463">
    <property type="entry name" value="1-PFruKinase"/>
</dbReference>
<evidence type="ECO:0000256" key="2">
    <source>
        <dbReference type="ARBA" id="ARBA00022679"/>
    </source>
</evidence>
<keyword evidence="7" id="KW-0423">Lactose metabolism</keyword>
<dbReference type="AlphaFoldDB" id="A0A239IWS7"/>
<evidence type="ECO:0000313" key="11">
    <source>
        <dbReference type="Proteomes" id="UP000198304"/>
    </source>
</evidence>
<name>A0A239IWS7_9FIRM</name>
<comment type="function">
    <text evidence="8">Catalyzes the ATP-dependent phosphorylation of fructose-l-phosphate to fructose-l,6-bisphosphate.</text>
</comment>
<evidence type="ECO:0000256" key="4">
    <source>
        <dbReference type="ARBA" id="ARBA00022777"/>
    </source>
</evidence>
<evidence type="ECO:0000256" key="3">
    <source>
        <dbReference type="ARBA" id="ARBA00022741"/>
    </source>
</evidence>
<dbReference type="GO" id="GO:2001059">
    <property type="term" value="P:D-tagatose 6-phosphate catabolic process"/>
    <property type="evidence" value="ECO:0007669"/>
    <property type="project" value="UniProtKB-UniPathway"/>
</dbReference>